<evidence type="ECO:0000256" key="6">
    <source>
        <dbReference type="ARBA" id="ARBA00022989"/>
    </source>
</evidence>
<comment type="subcellular location">
    <subcellularLocation>
        <location evidence="1 8">Cell membrane</location>
        <topology evidence="1 8">Multi-pass membrane protein</topology>
    </subcellularLocation>
</comment>
<name>A0A2M8PGF8_9CHLR</name>
<feature type="transmembrane region" description="Helical" evidence="8">
    <location>
        <begin position="29"/>
        <end position="48"/>
    </location>
</feature>
<dbReference type="Proteomes" id="UP000229681">
    <property type="component" value="Unassembled WGS sequence"/>
</dbReference>
<sequence>MLGVAALLVAFSLVEGALGLRLLRGADVGRIAAARAWAGIALSLLYFAALRDFGGALLIGTHSGALLAILSRNSGVLLAYPSLVWLGIFFIVPLFGVLAASLGRTNELGLVDLSAPSLENYRRLITPVGVSGLVYVNIFLRTLWIAFLTTLICLAIGYPFAFWIAQQPERWRNIWLMLVMIPFWTNLLIRTYAWVIILRRDGVLNSLLIDVLGAISRPLDLLNTPFALLLGLVYGYLPFMVLPLYQSIERLDKRLIEAANDLYADPVRAFWRVIFPLSLPGVLAGSILVFIPAVGTYVVSNVLGGGRFFLIGNLLEQQFIGAAGDKAFGAAFGTVLTVLMLIATLVYFRLGRKVNYA</sequence>
<feature type="transmembrane region" description="Helical" evidence="8">
    <location>
        <begin position="269"/>
        <end position="291"/>
    </location>
</feature>
<keyword evidence="7 8" id="KW-0472">Membrane</keyword>
<feature type="transmembrane region" description="Helical" evidence="8">
    <location>
        <begin position="83"/>
        <end position="103"/>
    </location>
</feature>
<dbReference type="SUPFAM" id="SSF161098">
    <property type="entry name" value="MetI-like"/>
    <property type="match status" value="1"/>
</dbReference>
<keyword evidence="3 8" id="KW-0813">Transport</keyword>
<dbReference type="Pfam" id="PF00528">
    <property type="entry name" value="BPD_transp_1"/>
    <property type="match status" value="1"/>
</dbReference>
<proteinExistence type="inferred from homology"/>
<dbReference type="PANTHER" id="PTHR42929:SF1">
    <property type="entry name" value="INNER MEMBRANE ABC TRANSPORTER PERMEASE PROTEIN YDCU-RELATED"/>
    <property type="match status" value="1"/>
</dbReference>
<evidence type="ECO:0000256" key="7">
    <source>
        <dbReference type="ARBA" id="ARBA00023136"/>
    </source>
</evidence>
<evidence type="ECO:0000256" key="4">
    <source>
        <dbReference type="ARBA" id="ARBA00022475"/>
    </source>
</evidence>
<feature type="transmembrane region" description="Helical" evidence="8">
    <location>
        <begin position="53"/>
        <end position="71"/>
    </location>
</feature>
<evidence type="ECO:0000256" key="5">
    <source>
        <dbReference type="ARBA" id="ARBA00022692"/>
    </source>
</evidence>
<dbReference type="CDD" id="cd06261">
    <property type="entry name" value="TM_PBP2"/>
    <property type="match status" value="1"/>
</dbReference>
<evidence type="ECO:0000256" key="1">
    <source>
        <dbReference type="ARBA" id="ARBA00004651"/>
    </source>
</evidence>
<feature type="transmembrane region" description="Helical" evidence="8">
    <location>
        <begin position="146"/>
        <end position="165"/>
    </location>
</feature>
<evidence type="ECO:0000313" key="10">
    <source>
        <dbReference type="EMBL" id="PJF36631.1"/>
    </source>
</evidence>
<dbReference type="GO" id="GO:0005886">
    <property type="term" value="C:plasma membrane"/>
    <property type="evidence" value="ECO:0007669"/>
    <property type="project" value="UniProtKB-SubCell"/>
</dbReference>
<dbReference type="PROSITE" id="PS50928">
    <property type="entry name" value="ABC_TM1"/>
    <property type="match status" value="1"/>
</dbReference>
<gene>
    <name evidence="10" type="ORF">CUN49_04480</name>
</gene>
<organism evidence="10 11">
    <name type="scientific">Candidatus Thermofonsia Clade 1 bacterium</name>
    <dbReference type="NCBI Taxonomy" id="2364210"/>
    <lineage>
        <taxon>Bacteria</taxon>
        <taxon>Bacillati</taxon>
        <taxon>Chloroflexota</taxon>
        <taxon>Candidatus Thermofontia</taxon>
        <taxon>Candidatus Thermofonsia Clade 1</taxon>
    </lineage>
</organism>
<dbReference type="InterPro" id="IPR000515">
    <property type="entry name" value="MetI-like"/>
</dbReference>
<feature type="transmembrane region" description="Helical" evidence="8">
    <location>
        <begin position="226"/>
        <end position="248"/>
    </location>
</feature>
<dbReference type="EMBL" id="PGTM01000041">
    <property type="protein sequence ID" value="PJF36631.1"/>
    <property type="molecule type" value="Genomic_DNA"/>
</dbReference>
<feature type="transmembrane region" description="Helical" evidence="8">
    <location>
        <begin position="327"/>
        <end position="348"/>
    </location>
</feature>
<keyword evidence="6 8" id="KW-1133">Transmembrane helix</keyword>
<evidence type="ECO:0000256" key="2">
    <source>
        <dbReference type="ARBA" id="ARBA00007069"/>
    </source>
</evidence>
<accession>A0A2M8PGF8</accession>
<reference evidence="10 11" key="1">
    <citation type="submission" date="2017-11" db="EMBL/GenBank/DDBJ databases">
        <title>Evolution of Phototrophy in the Chloroflexi Phylum Driven by Horizontal Gene Transfer.</title>
        <authorList>
            <person name="Ward L.M."/>
            <person name="Hemp J."/>
            <person name="Shih P.M."/>
            <person name="Mcglynn S.E."/>
            <person name="Fischer W."/>
        </authorList>
    </citation>
    <scope>NUCLEOTIDE SEQUENCE [LARGE SCALE GENOMIC DNA]</scope>
    <source>
        <strain evidence="10">JP3_13</strain>
    </source>
</reference>
<dbReference type="Gene3D" id="1.10.3720.10">
    <property type="entry name" value="MetI-like"/>
    <property type="match status" value="1"/>
</dbReference>
<dbReference type="AlphaFoldDB" id="A0A2M8PGF8"/>
<keyword evidence="4" id="KW-1003">Cell membrane</keyword>
<evidence type="ECO:0000256" key="3">
    <source>
        <dbReference type="ARBA" id="ARBA00022448"/>
    </source>
</evidence>
<comment type="caution">
    <text evidence="10">The sequence shown here is derived from an EMBL/GenBank/DDBJ whole genome shotgun (WGS) entry which is preliminary data.</text>
</comment>
<evidence type="ECO:0000259" key="9">
    <source>
        <dbReference type="PROSITE" id="PS50928"/>
    </source>
</evidence>
<feature type="transmembrane region" description="Helical" evidence="8">
    <location>
        <begin position="174"/>
        <end position="197"/>
    </location>
</feature>
<dbReference type="PANTHER" id="PTHR42929">
    <property type="entry name" value="INNER MEMBRANE ABC TRANSPORTER PERMEASE PROTEIN YDCU-RELATED-RELATED"/>
    <property type="match status" value="1"/>
</dbReference>
<evidence type="ECO:0000313" key="11">
    <source>
        <dbReference type="Proteomes" id="UP000229681"/>
    </source>
</evidence>
<dbReference type="InterPro" id="IPR035906">
    <property type="entry name" value="MetI-like_sf"/>
</dbReference>
<comment type="similarity">
    <text evidence="2">Belongs to the binding-protein-dependent transport system permease family. CysTW subfamily.</text>
</comment>
<protein>
    <submittedName>
        <fullName evidence="10">Spermidine/putrescine ABC transporter permease</fullName>
    </submittedName>
</protein>
<evidence type="ECO:0000256" key="8">
    <source>
        <dbReference type="RuleBase" id="RU363032"/>
    </source>
</evidence>
<feature type="domain" description="ABC transmembrane type-1" evidence="9">
    <location>
        <begin position="139"/>
        <end position="347"/>
    </location>
</feature>
<keyword evidence="5 8" id="KW-0812">Transmembrane</keyword>
<dbReference type="GO" id="GO:0055085">
    <property type="term" value="P:transmembrane transport"/>
    <property type="evidence" value="ECO:0007669"/>
    <property type="project" value="InterPro"/>
</dbReference>